<dbReference type="CDD" id="cd00821">
    <property type="entry name" value="PH"/>
    <property type="match status" value="1"/>
</dbReference>
<dbReference type="SUPFAM" id="SSF50729">
    <property type="entry name" value="PH domain-like"/>
    <property type="match status" value="1"/>
</dbReference>
<reference evidence="2 3" key="1">
    <citation type="journal article" date="2014" name="Agronomy (Basel)">
        <title>A Draft Genome Sequence for Ensete ventricosum, the Drought-Tolerant Tree Against Hunger.</title>
        <authorList>
            <person name="Harrison J."/>
            <person name="Moore K.A."/>
            <person name="Paszkiewicz K."/>
            <person name="Jones T."/>
            <person name="Grant M."/>
            <person name="Ambacheew D."/>
            <person name="Muzemil S."/>
            <person name="Studholme D.J."/>
        </authorList>
    </citation>
    <scope>NUCLEOTIDE SEQUENCE [LARGE SCALE GENOMIC DNA]</scope>
</reference>
<accession>A0A427BBC2</accession>
<dbReference type="PANTHER" id="PTHR12136:SF41">
    <property type="entry name" value="PLECKSTRIN HOMOLOGY (PH) AND LIPID-BINDING START DOMAINS-CONTAINING PROTEIN"/>
    <property type="match status" value="1"/>
</dbReference>
<evidence type="ECO:0000259" key="1">
    <source>
        <dbReference type="SMART" id="SM00233"/>
    </source>
</evidence>
<dbReference type="AlphaFoldDB" id="A0A427BBC2"/>
<protein>
    <recommendedName>
        <fullName evidence="1">PH domain-containing protein</fullName>
    </recommendedName>
</protein>
<feature type="domain" description="PH" evidence="1">
    <location>
        <begin position="11"/>
        <end position="101"/>
    </location>
</feature>
<proteinExistence type="predicted"/>
<organism evidence="2 3">
    <name type="scientific">Ensete ventricosum</name>
    <name type="common">Abyssinian banana</name>
    <name type="synonym">Musa ensete</name>
    <dbReference type="NCBI Taxonomy" id="4639"/>
    <lineage>
        <taxon>Eukaryota</taxon>
        <taxon>Viridiplantae</taxon>
        <taxon>Streptophyta</taxon>
        <taxon>Embryophyta</taxon>
        <taxon>Tracheophyta</taxon>
        <taxon>Spermatophyta</taxon>
        <taxon>Magnoliopsida</taxon>
        <taxon>Liliopsida</taxon>
        <taxon>Zingiberales</taxon>
        <taxon>Musaceae</taxon>
        <taxon>Ensete</taxon>
    </lineage>
</organism>
<dbReference type="InterPro" id="IPR045096">
    <property type="entry name" value="EDR2-like"/>
</dbReference>
<dbReference type="InterPro" id="IPR001849">
    <property type="entry name" value="PH_domain"/>
</dbReference>
<dbReference type="EMBL" id="AMZH03000056">
    <property type="protein sequence ID" value="RRT85815.1"/>
    <property type="molecule type" value="Genomic_DNA"/>
</dbReference>
<evidence type="ECO:0000313" key="3">
    <source>
        <dbReference type="Proteomes" id="UP000287651"/>
    </source>
</evidence>
<gene>
    <name evidence="2" type="ORF">B296_00000430</name>
</gene>
<evidence type="ECO:0000313" key="2">
    <source>
        <dbReference type="EMBL" id="RRT85815.1"/>
    </source>
</evidence>
<dbReference type="SMART" id="SM00233">
    <property type="entry name" value="PH"/>
    <property type="match status" value="1"/>
</dbReference>
<dbReference type="PANTHER" id="PTHR12136">
    <property type="entry name" value="ENHANCED DISEASE RESISTANCE-RELATED"/>
    <property type="match status" value="1"/>
</dbReference>
<dbReference type="Proteomes" id="UP000287651">
    <property type="component" value="Unassembled WGS sequence"/>
</dbReference>
<name>A0A427BBC2_ENSVE</name>
<dbReference type="InterPro" id="IPR011993">
    <property type="entry name" value="PH-like_dom_sf"/>
</dbReference>
<dbReference type="Gene3D" id="2.30.29.30">
    <property type="entry name" value="Pleckstrin-homology domain (PH domain)/Phosphotyrosine-binding domain (PTB)"/>
    <property type="match status" value="1"/>
</dbReference>
<sequence length="154" mass="17522">MGISSEEAEDRRMQGWLYLVRSNRLGLQYSRKRYFVLDGNALNCYKNVPASNREVLCMYLPCAVPLITKINLRCPNLQLGARSSEEAARWIRSIMEEALKFLCIGLRLFKEARDADSHGMHWDDHPALMAVGVIDATSEAVFRRVMSLGPSRSE</sequence>
<comment type="caution">
    <text evidence="2">The sequence shown here is derived from an EMBL/GenBank/DDBJ whole genome shotgun (WGS) entry which is preliminary data.</text>
</comment>